<gene>
    <name evidence="4" type="ORF">QK289_01175</name>
</gene>
<dbReference type="InterPro" id="IPR016181">
    <property type="entry name" value="Acyl_CoA_acyltransferase"/>
</dbReference>
<protein>
    <submittedName>
        <fullName evidence="4">GNAT family N-acetyltransferase</fullName>
    </submittedName>
</protein>
<comment type="caution">
    <text evidence="4">The sequence shown here is derived from an EMBL/GenBank/DDBJ whole genome shotgun (WGS) entry which is preliminary data.</text>
</comment>
<evidence type="ECO:0000256" key="1">
    <source>
        <dbReference type="ARBA" id="ARBA00022679"/>
    </source>
</evidence>
<keyword evidence="5" id="KW-1185">Reference proteome</keyword>
<dbReference type="InterPro" id="IPR050832">
    <property type="entry name" value="Bact_Acetyltransf"/>
</dbReference>
<feature type="domain" description="N-acetyltransferase" evidence="3">
    <location>
        <begin position="1"/>
        <end position="132"/>
    </location>
</feature>
<evidence type="ECO:0000256" key="2">
    <source>
        <dbReference type="ARBA" id="ARBA00023315"/>
    </source>
</evidence>
<evidence type="ECO:0000313" key="4">
    <source>
        <dbReference type="EMBL" id="MDI3233599.1"/>
    </source>
</evidence>
<evidence type="ECO:0000259" key="3">
    <source>
        <dbReference type="PROSITE" id="PS51186"/>
    </source>
</evidence>
<keyword evidence="1" id="KW-0808">Transferase</keyword>
<dbReference type="Pfam" id="PF00583">
    <property type="entry name" value="Acetyltransf_1"/>
    <property type="match status" value="2"/>
</dbReference>
<sequence>MEWTVTEVKQTTEVLQLEKCVNDHDGIELKVAADWVGQNDFAIYEDTKLIGYLQAFAYLPTEWEINVFVDPEYRKQGVFKTLVEAAKEAARPQGVEAFTFVIDDESKSGQAVLGQLGAEYRMTEYNMVLKKAQLFLKADPDFELREATADDRPFIVETLGSSFGNTADEAESIYQAIESDDRVTFIGVANDKPVGVIRAYLASDTQASIHAFAVRPEAQGKGYGKKMLKLMVQAMFRTGRTQLELDVETDNARALDLYKEAGFVVGRGYQFHVLGL</sequence>
<dbReference type="Gene3D" id="3.40.630.30">
    <property type="match status" value="2"/>
</dbReference>
<keyword evidence="2" id="KW-0012">Acyltransferase</keyword>
<evidence type="ECO:0000313" key="5">
    <source>
        <dbReference type="Proteomes" id="UP001243286"/>
    </source>
</evidence>
<dbReference type="CDD" id="cd04301">
    <property type="entry name" value="NAT_SF"/>
    <property type="match status" value="2"/>
</dbReference>
<dbReference type="Proteomes" id="UP001243286">
    <property type="component" value="Unassembled WGS sequence"/>
</dbReference>
<dbReference type="PANTHER" id="PTHR43877:SF2">
    <property type="entry name" value="AMINOALKYLPHOSPHONATE N-ACETYLTRANSFERASE-RELATED"/>
    <property type="match status" value="1"/>
</dbReference>
<dbReference type="RefSeq" id="WP_282353716.1">
    <property type="nucleotide sequence ID" value="NZ_JASBQV010000001.1"/>
</dbReference>
<feature type="domain" description="N-acetyltransferase" evidence="3">
    <location>
        <begin position="142"/>
        <end position="276"/>
    </location>
</feature>
<dbReference type="EMBL" id="JASBQV010000001">
    <property type="protein sequence ID" value="MDI3233599.1"/>
    <property type="molecule type" value="Genomic_DNA"/>
</dbReference>
<dbReference type="SUPFAM" id="SSF55729">
    <property type="entry name" value="Acyl-CoA N-acyltransferases (Nat)"/>
    <property type="match status" value="2"/>
</dbReference>
<organism evidence="4 5">
    <name type="scientific">Exiguobacterium antarcticum</name>
    <dbReference type="NCBI Taxonomy" id="132920"/>
    <lineage>
        <taxon>Bacteria</taxon>
        <taxon>Bacillati</taxon>
        <taxon>Bacillota</taxon>
        <taxon>Bacilli</taxon>
        <taxon>Bacillales</taxon>
        <taxon>Bacillales Family XII. Incertae Sedis</taxon>
        <taxon>Exiguobacterium</taxon>
    </lineage>
</organism>
<name>A0ABT6QY28_9BACL</name>
<dbReference type="InterPro" id="IPR000182">
    <property type="entry name" value="GNAT_dom"/>
</dbReference>
<reference evidence="4 5" key="1">
    <citation type="submission" date="2023-04" db="EMBL/GenBank/DDBJ databases">
        <title>Antarctic isolates genomes.</title>
        <authorList>
            <person name="Dimov S.G."/>
        </authorList>
    </citation>
    <scope>NUCLEOTIDE SEQUENCE [LARGE SCALE GENOMIC DNA]</scope>
    <source>
        <strain evidence="4 5">AL19</strain>
    </source>
</reference>
<dbReference type="PROSITE" id="PS51186">
    <property type="entry name" value="GNAT"/>
    <property type="match status" value="2"/>
</dbReference>
<accession>A0ABT6QY28</accession>
<dbReference type="PANTHER" id="PTHR43877">
    <property type="entry name" value="AMINOALKYLPHOSPHONATE N-ACETYLTRANSFERASE-RELATED-RELATED"/>
    <property type="match status" value="1"/>
</dbReference>
<proteinExistence type="predicted"/>